<dbReference type="Gene3D" id="3.40.50.150">
    <property type="entry name" value="Vaccinia Virus protein VP39"/>
    <property type="match status" value="1"/>
</dbReference>
<reference evidence="1" key="1">
    <citation type="submission" date="2021-05" db="EMBL/GenBank/DDBJ databases">
        <authorList>
            <person name="Sun Q."/>
            <person name="Inoue M."/>
        </authorList>
    </citation>
    <scope>NUCLEOTIDE SEQUENCE</scope>
    <source>
        <strain evidence="1">VKM B-3255</strain>
    </source>
</reference>
<proteinExistence type="predicted"/>
<keyword evidence="1" id="KW-0489">Methyltransferase</keyword>
<dbReference type="EMBL" id="JAHCQH010000017">
    <property type="protein sequence ID" value="MBS9477808.1"/>
    <property type="molecule type" value="Genomic_DNA"/>
</dbReference>
<gene>
    <name evidence="1" type="ORF">KIP89_11910</name>
</gene>
<evidence type="ECO:0000313" key="1">
    <source>
        <dbReference type="EMBL" id="MBS9477808.1"/>
    </source>
</evidence>
<dbReference type="Pfam" id="PF13578">
    <property type="entry name" value="Methyltransf_24"/>
    <property type="match status" value="1"/>
</dbReference>
<accession>A0ABS5R849</accession>
<dbReference type="GO" id="GO:0032259">
    <property type="term" value="P:methylation"/>
    <property type="evidence" value="ECO:0007669"/>
    <property type="project" value="UniProtKB-KW"/>
</dbReference>
<sequence>MLATLKLPFSRFRRIVQAGLLAEANPFLKFAKPGHFYSPVPSTELLLEEAGREARRAQAELPGIDLRAEAQCAFAASLIERFGSLPEPSPLSRYHQNNKFFEFADAWAAYALMRHFRPKRVIEVGSGHSSALMLDTVDADPALETRFTFIEPYPERLLSRLTADDKLRCDIRVARLQDMPDSLFATLEADDILFIDSSHVVKTGSDVDFAFREVIPRLAPGVVVHIHDILWPFEYPENWLKEGRAWNEAYMVRSFLQFNERFEILLFNSFMARHHPEVFAARLPDFLARRGGSLWLRRVA</sequence>
<evidence type="ECO:0000313" key="2">
    <source>
        <dbReference type="Proteomes" id="UP001166585"/>
    </source>
</evidence>
<dbReference type="InterPro" id="IPR029063">
    <property type="entry name" value="SAM-dependent_MTases_sf"/>
</dbReference>
<keyword evidence="2" id="KW-1185">Reference proteome</keyword>
<protein>
    <submittedName>
        <fullName evidence="1">Class I SAM-dependent methyltransferase</fullName>
    </submittedName>
</protein>
<keyword evidence="1" id="KW-0808">Transferase</keyword>
<comment type="caution">
    <text evidence="1">The sequence shown here is derived from an EMBL/GenBank/DDBJ whole genome shotgun (WGS) entry which is preliminary data.</text>
</comment>
<dbReference type="Proteomes" id="UP001166585">
    <property type="component" value="Unassembled WGS sequence"/>
</dbReference>
<dbReference type="RefSeq" id="WP_213755663.1">
    <property type="nucleotide sequence ID" value="NZ_JAHCQH010000017.1"/>
</dbReference>
<name>A0ABS5R849_9HYPH</name>
<organism evidence="1 2">
    <name type="scientific">Ancylobacter radicis</name>
    <dbReference type="NCBI Taxonomy" id="2836179"/>
    <lineage>
        <taxon>Bacteria</taxon>
        <taxon>Pseudomonadati</taxon>
        <taxon>Pseudomonadota</taxon>
        <taxon>Alphaproteobacteria</taxon>
        <taxon>Hyphomicrobiales</taxon>
        <taxon>Xanthobacteraceae</taxon>
        <taxon>Ancylobacter</taxon>
    </lineage>
</organism>
<dbReference type="GO" id="GO:0008168">
    <property type="term" value="F:methyltransferase activity"/>
    <property type="evidence" value="ECO:0007669"/>
    <property type="project" value="UniProtKB-KW"/>
</dbReference>
<dbReference type="SUPFAM" id="SSF53335">
    <property type="entry name" value="S-adenosyl-L-methionine-dependent methyltransferases"/>
    <property type="match status" value="1"/>
</dbReference>